<dbReference type="GO" id="GO:0050071">
    <property type="term" value="F:phosphatidylglycerol lysyltransferase activity"/>
    <property type="evidence" value="ECO:0007669"/>
    <property type="project" value="UniProtKB-EC"/>
</dbReference>
<sequence length="354" mass="40716">MSKTAKRNWLNIFLILVISIGFLVWQFRDVDLRKFFEEMDRVNLWWILVAFLFMFLYWLFEGVVLHKSVKPSFKKQKFFSSFRITMIGQFFNTITPMQAGGQPAQLYALIKKGMDIGSASSVLLFKFIIYQAMIVVNFLLVLIFGFHYLMTGAVPQVKYLVVVGFLVHLLVIIALVLVSKSRGFTTRLVHTLLKPVGWFLKKERMLKIEESIDEKIDTFHEESGRISKDWRLILSASFYTTLQLWVYFAIPYFVMLGLGVTTMGLYMVITFHAFIMMFATVMPTPGGSGGAEYTFTLLFAPFLGSAKLLAALILWRIVTYYSCIVFGAVALMVRDKRPETKKKTASVQFKEKLS</sequence>
<dbReference type="InterPro" id="IPR022791">
    <property type="entry name" value="L-PG_synthase/AglD"/>
</dbReference>
<evidence type="ECO:0000256" key="2">
    <source>
        <dbReference type="ARBA" id="ARBA00022475"/>
    </source>
</evidence>
<dbReference type="EMBL" id="JAARRM010000003">
    <property type="protein sequence ID" value="MBC1521880.1"/>
    <property type="molecule type" value="Genomic_DNA"/>
</dbReference>
<feature type="transmembrane region" description="Helical" evidence="6">
    <location>
        <begin position="127"/>
        <end position="150"/>
    </location>
</feature>
<name>A0A841ZSH4_9LIST</name>
<dbReference type="Proteomes" id="UP000559885">
    <property type="component" value="Unassembled WGS sequence"/>
</dbReference>
<evidence type="ECO:0000256" key="6">
    <source>
        <dbReference type="RuleBase" id="RU363042"/>
    </source>
</evidence>
<evidence type="ECO:0000256" key="1">
    <source>
        <dbReference type="ARBA" id="ARBA00004651"/>
    </source>
</evidence>
<keyword evidence="4 6" id="KW-1133">Transmembrane helix</keyword>
<accession>A0A841ZSH4</accession>
<feature type="transmembrane region" description="Helical" evidence="6">
    <location>
        <begin position="260"/>
        <end position="281"/>
    </location>
</feature>
<feature type="transmembrane region" description="Helical" evidence="6">
    <location>
        <begin position="317"/>
        <end position="333"/>
    </location>
</feature>
<reference evidence="7 8" key="1">
    <citation type="submission" date="2020-03" db="EMBL/GenBank/DDBJ databases">
        <title>Soil Listeria distribution.</title>
        <authorList>
            <person name="Liao J."/>
            <person name="Wiedmann M."/>
        </authorList>
    </citation>
    <scope>NUCLEOTIDE SEQUENCE [LARGE SCALE GENOMIC DNA]</scope>
    <source>
        <strain evidence="7 8">FSL L7-1507</strain>
    </source>
</reference>
<gene>
    <name evidence="6" type="primary">mprF</name>
    <name evidence="7" type="ORF">HB912_09485</name>
</gene>
<dbReference type="PANTHER" id="PTHR37693">
    <property type="entry name" value="PHOSPHATIDYLGLYCEROL LYSYLTRANSFERASE"/>
    <property type="match status" value="1"/>
</dbReference>
<keyword evidence="6" id="KW-0808">Transferase</keyword>
<evidence type="ECO:0000313" key="8">
    <source>
        <dbReference type="Proteomes" id="UP000559885"/>
    </source>
</evidence>
<organism evidence="7 8">
    <name type="scientific">Listeria aquatica</name>
    <dbReference type="NCBI Taxonomy" id="1494960"/>
    <lineage>
        <taxon>Bacteria</taxon>
        <taxon>Bacillati</taxon>
        <taxon>Bacillota</taxon>
        <taxon>Bacilli</taxon>
        <taxon>Bacillales</taxon>
        <taxon>Listeriaceae</taxon>
        <taxon>Listeria</taxon>
    </lineage>
</organism>
<feature type="transmembrane region" description="Helical" evidence="6">
    <location>
        <begin position="156"/>
        <end position="178"/>
    </location>
</feature>
<keyword evidence="3 6" id="KW-0812">Transmembrane</keyword>
<proteinExistence type="inferred from homology"/>
<evidence type="ECO:0000256" key="5">
    <source>
        <dbReference type="ARBA" id="ARBA00023136"/>
    </source>
</evidence>
<dbReference type="RefSeq" id="WP_185374075.1">
    <property type="nucleotide sequence ID" value="NZ_JAARRM010000003.1"/>
</dbReference>
<protein>
    <recommendedName>
        <fullName evidence="6">Phosphatidylglycerol lysyltransferase</fullName>
        <ecNumber evidence="6">2.3.2.3</ecNumber>
    </recommendedName>
    <alternativeName>
        <fullName evidence="6">Lysylphosphatidylglycerol synthase</fullName>
    </alternativeName>
</protein>
<dbReference type="Pfam" id="PF03706">
    <property type="entry name" value="LPG_synthase_TM"/>
    <property type="match status" value="1"/>
</dbReference>
<evidence type="ECO:0000313" key="7">
    <source>
        <dbReference type="EMBL" id="MBC1521880.1"/>
    </source>
</evidence>
<comment type="subcellular location">
    <subcellularLocation>
        <location evidence="1 6">Cell membrane</location>
        <topology evidence="1 6">Multi-pass membrane protein</topology>
    </subcellularLocation>
</comment>
<dbReference type="EC" id="2.3.2.3" evidence="6"/>
<comment type="catalytic activity">
    <reaction evidence="6">
        <text>L-lysyl-tRNA(Lys) + a 1,2-diacyl-sn-glycero-3-phospho-(1'-sn-glycerol) = a 1,2-diacyl-sn-glycero-3-phospho-1'-(3'-O-L-lysyl)-sn-glycerol + tRNA(Lys)</text>
        <dbReference type="Rhea" id="RHEA:10668"/>
        <dbReference type="Rhea" id="RHEA-COMP:9696"/>
        <dbReference type="Rhea" id="RHEA-COMP:9697"/>
        <dbReference type="ChEBI" id="CHEBI:64716"/>
        <dbReference type="ChEBI" id="CHEBI:75792"/>
        <dbReference type="ChEBI" id="CHEBI:78442"/>
        <dbReference type="ChEBI" id="CHEBI:78529"/>
        <dbReference type="EC" id="2.3.2.3"/>
    </reaction>
</comment>
<comment type="function">
    <text evidence="6">Catalyzes the transfer of a lysyl group from L-lysyl-tRNA(Lys) to membrane-bound phosphatidylglycerol (PG), which produces lysylphosphatidylglycerol (LPG), a major component of the bacterial membrane with a positive net charge. LPG synthesis contributes to bacterial virulence as it is involved in the resistance mechanism against cationic antimicrobial peptides (CAMP) produces by the host's immune system (defensins, cathelicidins) and by the competing microorganisms.</text>
</comment>
<dbReference type="GO" id="GO:0005886">
    <property type="term" value="C:plasma membrane"/>
    <property type="evidence" value="ECO:0007669"/>
    <property type="project" value="UniProtKB-SubCell"/>
</dbReference>
<feature type="transmembrane region" description="Helical" evidence="6">
    <location>
        <begin position="9"/>
        <end position="25"/>
    </location>
</feature>
<feature type="transmembrane region" description="Helical" evidence="6">
    <location>
        <begin position="45"/>
        <end position="65"/>
    </location>
</feature>
<dbReference type="PANTHER" id="PTHR37693:SF1">
    <property type="entry name" value="INTEGRAL MEMBRANE PROTEIN"/>
    <property type="match status" value="1"/>
</dbReference>
<dbReference type="GO" id="GO:0046677">
    <property type="term" value="P:response to antibiotic"/>
    <property type="evidence" value="ECO:0007669"/>
    <property type="project" value="UniProtKB-KW"/>
</dbReference>
<dbReference type="AlphaFoldDB" id="A0A841ZSH4"/>
<keyword evidence="2" id="KW-1003">Cell membrane</keyword>
<keyword evidence="5 6" id="KW-0472">Membrane</keyword>
<comment type="similarity">
    <text evidence="6">Belongs to the LPG synthase family.</text>
</comment>
<comment type="caution">
    <text evidence="7">The sequence shown here is derived from an EMBL/GenBank/DDBJ whole genome shotgun (WGS) entry which is preliminary data.</text>
</comment>
<keyword evidence="6" id="KW-0443">Lipid metabolism</keyword>
<dbReference type="NCBIfam" id="TIGR00374">
    <property type="entry name" value="flippase-like domain"/>
    <property type="match status" value="1"/>
</dbReference>
<evidence type="ECO:0000256" key="3">
    <source>
        <dbReference type="ARBA" id="ARBA00022692"/>
    </source>
</evidence>
<keyword evidence="6" id="KW-0046">Antibiotic resistance</keyword>
<dbReference type="GO" id="GO:0006629">
    <property type="term" value="P:lipid metabolic process"/>
    <property type="evidence" value="ECO:0007669"/>
    <property type="project" value="UniProtKB-KW"/>
</dbReference>
<evidence type="ECO:0000256" key="4">
    <source>
        <dbReference type="ARBA" id="ARBA00022989"/>
    </source>
</evidence>